<comment type="caution">
    <text evidence="1">The sequence shown here is derived from an EMBL/GenBank/DDBJ whole genome shotgun (WGS) entry which is preliminary data.</text>
</comment>
<evidence type="ECO:0008006" key="3">
    <source>
        <dbReference type="Google" id="ProtNLM"/>
    </source>
</evidence>
<keyword evidence="2" id="KW-1185">Reference proteome</keyword>
<reference evidence="1 2" key="1">
    <citation type="submission" date="2018-10" db="EMBL/GenBank/DDBJ databases">
        <authorList>
            <person name="Li J."/>
        </authorList>
    </citation>
    <scope>NUCLEOTIDE SEQUENCE [LARGE SCALE GENOMIC DNA]</scope>
    <source>
        <strain evidence="1 2">IF 016277</strain>
    </source>
</reference>
<gene>
    <name evidence="1" type="ORF">D9V32_04440</name>
</gene>
<dbReference type="Proteomes" id="UP000272503">
    <property type="component" value="Unassembled WGS sequence"/>
</dbReference>
<protein>
    <recommendedName>
        <fullName evidence="3">SIR2-like domain-containing protein</fullName>
    </recommendedName>
</protein>
<organism evidence="1 2">
    <name type="scientific">Mycetocola tolaasinivorans</name>
    <dbReference type="NCBI Taxonomy" id="76635"/>
    <lineage>
        <taxon>Bacteria</taxon>
        <taxon>Bacillati</taxon>
        <taxon>Actinomycetota</taxon>
        <taxon>Actinomycetes</taxon>
        <taxon>Micrococcales</taxon>
        <taxon>Microbacteriaceae</taxon>
        <taxon>Mycetocola</taxon>
    </lineage>
</organism>
<evidence type="ECO:0000313" key="1">
    <source>
        <dbReference type="EMBL" id="RLP76887.1"/>
    </source>
</evidence>
<dbReference type="AlphaFoldDB" id="A0A3L7A9N0"/>
<accession>A0A3L7A9N0</accession>
<dbReference type="EMBL" id="RCUX01000003">
    <property type="protein sequence ID" value="RLP76887.1"/>
    <property type="molecule type" value="Genomic_DNA"/>
</dbReference>
<name>A0A3L7A9N0_9MICO</name>
<proteinExistence type="predicted"/>
<sequence>MVYCGAGVTRDRTGLGWSELVSEVFDVVRGRRNRDHDTDAAIAGALARPDLDPAQKASVVVEAGRASRSTETGFMRPILHRVLYKQHGWSQGRLLQNVAELAVFTAGLGDDISIVTTNYDDYIDRQIHELIRDYYQNATPKDDIPGVVLNIVGAESEPFTQRAAQNGAGTIYIHHIHGRVDSSGASAGQIVFSESSYSRTRNQTVQFLVSQFTEASAFLSVGASLSDAPLIEALFQADAIGRWRERSPVKVALLTPLGDTPAEKVSGADFAIRRGLHLGIDVLVADTFSNIAQFVEELRVCKVLNARTALESYVPRASYSHALASWWSEWSTAPWHQDHDAHHQLLAAMLANVSDFFRSRDLLNRGEVLRLEAWIRINPSVSQDNRHLTHYANSTGPLYAQEALRRERIVFPTNVASVRAFTVGKPLLLGLGDLEHSDQASRWKSFLTVPITHDVEVDFESFEVSRTVPVGVLTLASTHPRDGAGRSRASFAKPALSVADYETILGMLRDVGRMLVSPEGPPLLDEGEATRED</sequence>
<evidence type="ECO:0000313" key="2">
    <source>
        <dbReference type="Proteomes" id="UP000272503"/>
    </source>
</evidence>
<dbReference type="Pfam" id="PF13289">
    <property type="entry name" value="SIR2_2"/>
    <property type="match status" value="1"/>
</dbReference>